<feature type="transmembrane region" description="Helical" evidence="2">
    <location>
        <begin position="179"/>
        <end position="200"/>
    </location>
</feature>
<feature type="compositionally biased region" description="Polar residues" evidence="1">
    <location>
        <begin position="329"/>
        <end position="360"/>
    </location>
</feature>
<dbReference type="EMBL" id="KZ678129">
    <property type="protein sequence ID" value="PSN73546.1"/>
    <property type="molecule type" value="Genomic_DNA"/>
</dbReference>
<organism evidence="3 4">
    <name type="scientific">Corynespora cassiicola Philippines</name>
    <dbReference type="NCBI Taxonomy" id="1448308"/>
    <lineage>
        <taxon>Eukaryota</taxon>
        <taxon>Fungi</taxon>
        <taxon>Dikarya</taxon>
        <taxon>Ascomycota</taxon>
        <taxon>Pezizomycotina</taxon>
        <taxon>Dothideomycetes</taxon>
        <taxon>Pleosporomycetidae</taxon>
        <taxon>Pleosporales</taxon>
        <taxon>Corynesporascaceae</taxon>
        <taxon>Corynespora</taxon>
    </lineage>
</organism>
<feature type="compositionally biased region" description="Basic and acidic residues" evidence="1">
    <location>
        <begin position="314"/>
        <end position="323"/>
    </location>
</feature>
<name>A0A2T2P7L0_CORCC</name>
<protein>
    <submittedName>
        <fullName evidence="3">Uncharacterized protein</fullName>
    </submittedName>
</protein>
<feature type="transmembrane region" description="Helical" evidence="2">
    <location>
        <begin position="122"/>
        <end position="142"/>
    </location>
</feature>
<feature type="transmembrane region" description="Helical" evidence="2">
    <location>
        <begin position="391"/>
        <end position="411"/>
    </location>
</feature>
<dbReference type="AlphaFoldDB" id="A0A2T2P7L0"/>
<feature type="compositionally biased region" description="Polar residues" evidence="1">
    <location>
        <begin position="277"/>
        <end position="286"/>
    </location>
</feature>
<accession>A0A2T2P7L0</accession>
<evidence type="ECO:0000256" key="2">
    <source>
        <dbReference type="SAM" id="Phobius"/>
    </source>
</evidence>
<feature type="compositionally biased region" description="Basic and acidic residues" evidence="1">
    <location>
        <begin position="267"/>
        <end position="276"/>
    </location>
</feature>
<feature type="compositionally biased region" description="Polar residues" evidence="1">
    <location>
        <begin position="303"/>
        <end position="313"/>
    </location>
</feature>
<evidence type="ECO:0000313" key="3">
    <source>
        <dbReference type="EMBL" id="PSN73546.1"/>
    </source>
</evidence>
<dbReference type="OrthoDB" id="3799771at2759"/>
<keyword evidence="4" id="KW-1185">Reference proteome</keyword>
<keyword evidence="2" id="KW-1133">Transmembrane helix</keyword>
<dbReference type="Proteomes" id="UP000240883">
    <property type="component" value="Unassembled WGS sequence"/>
</dbReference>
<evidence type="ECO:0000313" key="4">
    <source>
        <dbReference type="Proteomes" id="UP000240883"/>
    </source>
</evidence>
<keyword evidence="2" id="KW-0812">Transmembrane</keyword>
<reference evidence="3 4" key="1">
    <citation type="journal article" date="2018" name="Front. Microbiol.">
        <title>Genome-Wide Analysis of Corynespora cassiicola Leaf Fall Disease Putative Effectors.</title>
        <authorList>
            <person name="Lopez D."/>
            <person name="Ribeiro S."/>
            <person name="Label P."/>
            <person name="Fumanal B."/>
            <person name="Venisse J.S."/>
            <person name="Kohler A."/>
            <person name="de Oliveira R.R."/>
            <person name="Labutti K."/>
            <person name="Lipzen A."/>
            <person name="Lail K."/>
            <person name="Bauer D."/>
            <person name="Ohm R.A."/>
            <person name="Barry K.W."/>
            <person name="Spatafora J."/>
            <person name="Grigoriev I.V."/>
            <person name="Martin F.M."/>
            <person name="Pujade-Renaud V."/>
        </authorList>
    </citation>
    <scope>NUCLEOTIDE SEQUENCE [LARGE SCALE GENOMIC DNA]</scope>
    <source>
        <strain evidence="3 4">Philippines</strain>
    </source>
</reference>
<keyword evidence="2" id="KW-0472">Membrane</keyword>
<gene>
    <name evidence="3" type="ORF">BS50DRAFT_616892</name>
</gene>
<sequence>MASFGSAIITSPLLLLLKIVLIISEHLFIKHEENLKKRWQRLTVHNWLRASAAVMAFCVILLWGVTFQDSGNTPSTITDCNNADADIVGDGIRIATWIQEGVLFLVTLYGTGNKTKTAAKELGAGLIIIHVSLSVALMVSFGRKELFIVDAMLGSMILDAQSNTLSVQLATKDTLAARWQVLMVLLAQFFGLVVQGILMGSFSYGGFEMKECQCFSLFWWAWLNNCSPNVRREMIPLWLYYSLRFLSFVYHASDSIGMSKSLDELEKEEYKNKETPCQKSEQNTLHTPGESDGNHRNPAVHQSPEQQNGGSDTTEIKLPKPNEHVCSGCGQSMPQTVDGSGGSQENTTQHQSPNPHSADSITAEPVRESTIPVNEVPEGTGLSTKRKWGDIPATTTFIFLEFSACAILSMFSAEITMGEHNIEKSSPVHSIGQVTALVVACTTGVRAFWVFAFQIKKEYSKKNKQE</sequence>
<proteinExistence type="predicted"/>
<evidence type="ECO:0000256" key="1">
    <source>
        <dbReference type="SAM" id="MobiDB-lite"/>
    </source>
</evidence>
<feature type="transmembrane region" description="Helical" evidence="2">
    <location>
        <begin position="47"/>
        <end position="65"/>
    </location>
</feature>
<feature type="transmembrane region" description="Helical" evidence="2">
    <location>
        <begin position="91"/>
        <end position="110"/>
    </location>
</feature>
<feature type="transmembrane region" description="Helical" evidence="2">
    <location>
        <begin position="431"/>
        <end position="453"/>
    </location>
</feature>
<feature type="transmembrane region" description="Helical" evidence="2">
    <location>
        <begin position="6"/>
        <end position="27"/>
    </location>
</feature>
<feature type="region of interest" description="Disordered" evidence="1">
    <location>
        <begin position="267"/>
        <end position="387"/>
    </location>
</feature>